<keyword evidence="6" id="KW-1185">Reference proteome</keyword>
<dbReference type="GO" id="GO:0005524">
    <property type="term" value="F:ATP binding"/>
    <property type="evidence" value="ECO:0007669"/>
    <property type="project" value="InterPro"/>
</dbReference>
<dbReference type="InterPro" id="IPR011009">
    <property type="entry name" value="Kinase-like_dom_sf"/>
</dbReference>
<dbReference type="EMBL" id="JARAKH010000030">
    <property type="protein sequence ID" value="KAK8387591.1"/>
    <property type="molecule type" value="Genomic_DNA"/>
</dbReference>
<gene>
    <name evidence="5" type="ORF">O3P69_018254</name>
</gene>
<feature type="compositionally biased region" description="Polar residues" evidence="3">
    <location>
        <begin position="415"/>
        <end position="424"/>
    </location>
</feature>
<name>A0AAW0TLS1_SCYPA</name>
<feature type="domain" description="Protein kinase" evidence="4">
    <location>
        <begin position="644"/>
        <end position="952"/>
    </location>
</feature>
<evidence type="ECO:0000313" key="5">
    <source>
        <dbReference type="EMBL" id="KAK8387591.1"/>
    </source>
</evidence>
<feature type="region of interest" description="Disordered" evidence="3">
    <location>
        <begin position="348"/>
        <end position="485"/>
    </location>
</feature>
<comment type="function">
    <text evidence="1">May be a negative regulator of NF-kappa-B and p53-mediated gene transcription.</text>
</comment>
<dbReference type="AlphaFoldDB" id="A0AAW0TLS1"/>
<dbReference type="PANTHER" id="PTHR22961">
    <property type="entry name" value="SER/THR PROTEIN KINASE-TRB"/>
    <property type="match status" value="1"/>
</dbReference>
<feature type="compositionally biased region" description="Low complexity" evidence="3">
    <location>
        <begin position="401"/>
        <end position="414"/>
    </location>
</feature>
<feature type="compositionally biased region" description="Polar residues" evidence="3">
    <location>
        <begin position="42"/>
        <end position="55"/>
    </location>
</feature>
<accession>A0AAW0TLS1</accession>
<feature type="compositionally biased region" description="Low complexity" evidence="3">
    <location>
        <begin position="429"/>
        <end position="467"/>
    </location>
</feature>
<sequence length="1165" mass="122727">MKRSLEQEGWEPPQQQVAQKQPRTDASTTAGLLQLRSEETQKCSSSGSLPHTSATIVPPADSEAHSDPSCLLKAGKASVSLPLKVDIASESVTSSPAAVTCSEAALSQAANNLRASTAQSEGVNVFDSINSATSVTTVPLLPDAIAEIQQKDTEFTTANSAEFTATTKADHVSPLVSAVTTLTQESVLTSAQSAHQTETQVTLASTSSSQESAPIVSYSPVATEGAALPTTTFITAAAVRITATTSSLCTVTTTQSVASIASILLTTSVTSTTPTAATTSPLASTSAEAAFIASTKVIAVNSSGETRVVSPASTDAEAHPPIYSSGDTVQHEATPLGTTSEICEENIENSSRDDQPATGFRNGPISPVTASSSSSTDTPGTTASCNASALDTSAPAAVPCSSSFSMSSPLLSQSTATNPSSRSGFSIPLSSTSATTSQPSPSAALPSSSLRPRALSSDSSSDSSTDSIGVVPAGDGSTHHTLGLSTPSTSVFPSLLSESGGLTLQEGLPSASSLLTGSLDSLPLDEFVEMPQETPESSSQLPPPSSASLQLPSAAVPEGESDCPVQSPSQQDITHRLENTAQGTFGSLLTSAPLTTDEEDTMEMHFISRDEERKEKEKKILQSGKVPPAGSAVPKGQLRHAGPYLLGPRLGTSPVCSIVQCLARKRNTESFYTLKILTVREVGEESQDDRQGKMLLHTEHSLLSLLSGQHGVIQHHGLFQDYAFGVREQGGSNSSGSSSGSGRSGGLVSTGNLVRRVCLVLDCVTPQDYCPHTADLINLQHYVITKKKLVERHALTIFYNIVSVVLSLHEQNVVHRDLKLGNLVLHRATHEIIITNFCLGQHLPSEKDRLRDQRGSPAYISPDVLSGKPYLGKPSDMWALGVVLFTMLYGHFPFYDVQPQELFRKIKAAQYTLPKGEKMVSEATKDVIRGLLVLDPNQRFTCKQVLTRLTTIVSGPIVENPQYTMWTTDGSSGSSFFSMAVVTVEGPGTASVVVEELLQVVPEMEKLDEEAQEREVKKVQPSKRASKLLACESVEHCFKNGSSVSARQKSSVETESENPAKYNIDYLLMQHVKQKRDEDNSHIGSSKTAGNIASSSSVSNSSISSSSGTSNIGGSSSSSRSSGVIPCLVGDARPLTTAQLSSFWHILPHSSPCHRSFPAALSDFC</sequence>
<evidence type="ECO:0000313" key="6">
    <source>
        <dbReference type="Proteomes" id="UP001487740"/>
    </source>
</evidence>
<reference evidence="5 6" key="1">
    <citation type="submission" date="2023-03" db="EMBL/GenBank/DDBJ databases">
        <title>High-quality genome of Scylla paramamosain provides insights in environmental adaptation.</title>
        <authorList>
            <person name="Zhang L."/>
        </authorList>
    </citation>
    <scope>NUCLEOTIDE SEQUENCE [LARGE SCALE GENOMIC DNA]</scope>
    <source>
        <strain evidence="5">LZ_2023a</strain>
        <tissue evidence="5">Muscle</tissue>
    </source>
</reference>
<dbReference type="InterPro" id="IPR000719">
    <property type="entry name" value="Prot_kinase_dom"/>
</dbReference>
<dbReference type="PROSITE" id="PS50011">
    <property type="entry name" value="PROTEIN_KINASE_DOM"/>
    <property type="match status" value="1"/>
</dbReference>
<evidence type="ECO:0000256" key="2">
    <source>
        <dbReference type="ARBA" id="ARBA00016813"/>
    </source>
</evidence>
<feature type="region of interest" description="Disordered" evidence="3">
    <location>
        <begin position="1075"/>
        <end position="1122"/>
    </location>
</feature>
<feature type="compositionally biased region" description="Low complexity" evidence="3">
    <location>
        <begin position="366"/>
        <end position="384"/>
    </location>
</feature>
<dbReference type="PANTHER" id="PTHR22961:SF16">
    <property type="entry name" value="SERINE_THREONINE-PROTEIN KINASE 40"/>
    <property type="match status" value="1"/>
</dbReference>
<dbReference type="SMART" id="SM00220">
    <property type="entry name" value="S_TKc"/>
    <property type="match status" value="1"/>
</dbReference>
<dbReference type="Gene3D" id="1.10.510.10">
    <property type="entry name" value="Transferase(Phosphotransferase) domain 1"/>
    <property type="match status" value="1"/>
</dbReference>
<evidence type="ECO:0000259" key="4">
    <source>
        <dbReference type="PROSITE" id="PS50011"/>
    </source>
</evidence>
<comment type="caution">
    <text evidence="5">The sequence shown here is derived from an EMBL/GenBank/DDBJ whole genome shotgun (WGS) entry which is preliminary data.</text>
</comment>
<dbReference type="Pfam" id="PF00069">
    <property type="entry name" value="Pkinase"/>
    <property type="match status" value="1"/>
</dbReference>
<feature type="compositionally biased region" description="Low complexity" evidence="3">
    <location>
        <begin position="531"/>
        <end position="557"/>
    </location>
</feature>
<feature type="compositionally biased region" description="Low complexity" evidence="3">
    <location>
        <begin position="1090"/>
        <end position="1122"/>
    </location>
</feature>
<feature type="region of interest" description="Disordered" evidence="3">
    <location>
        <begin position="530"/>
        <end position="571"/>
    </location>
</feature>
<dbReference type="InterPro" id="IPR008271">
    <property type="entry name" value="Ser/Thr_kinase_AS"/>
</dbReference>
<dbReference type="PROSITE" id="PS00108">
    <property type="entry name" value="PROTEIN_KINASE_ST"/>
    <property type="match status" value="1"/>
</dbReference>
<organism evidence="5 6">
    <name type="scientific">Scylla paramamosain</name>
    <name type="common">Mud crab</name>
    <dbReference type="NCBI Taxonomy" id="85552"/>
    <lineage>
        <taxon>Eukaryota</taxon>
        <taxon>Metazoa</taxon>
        <taxon>Ecdysozoa</taxon>
        <taxon>Arthropoda</taxon>
        <taxon>Crustacea</taxon>
        <taxon>Multicrustacea</taxon>
        <taxon>Malacostraca</taxon>
        <taxon>Eumalacostraca</taxon>
        <taxon>Eucarida</taxon>
        <taxon>Decapoda</taxon>
        <taxon>Pleocyemata</taxon>
        <taxon>Brachyura</taxon>
        <taxon>Eubrachyura</taxon>
        <taxon>Portunoidea</taxon>
        <taxon>Portunidae</taxon>
        <taxon>Portuninae</taxon>
        <taxon>Scylla</taxon>
    </lineage>
</organism>
<feature type="compositionally biased region" description="Polar residues" evidence="3">
    <location>
        <begin position="13"/>
        <end position="31"/>
    </location>
</feature>
<protein>
    <recommendedName>
        <fullName evidence="2">Serine/threonine-protein kinase 40</fullName>
    </recommendedName>
</protein>
<feature type="region of interest" description="Disordered" evidence="3">
    <location>
        <begin position="1"/>
        <end position="68"/>
    </location>
</feature>
<feature type="region of interest" description="Disordered" evidence="3">
    <location>
        <begin position="309"/>
        <end position="332"/>
    </location>
</feature>
<dbReference type="SUPFAM" id="SSF56112">
    <property type="entry name" value="Protein kinase-like (PK-like)"/>
    <property type="match status" value="1"/>
</dbReference>
<dbReference type="InterPro" id="IPR024104">
    <property type="entry name" value="Tribbles/Ser_Thr_kinase_40"/>
</dbReference>
<evidence type="ECO:0000256" key="3">
    <source>
        <dbReference type="SAM" id="MobiDB-lite"/>
    </source>
</evidence>
<dbReference type="GO" id="GO:0004672">
    <property type="term" value="F:protein kinase activity"/>
    <property type="evidence" value="ECO:0007669"/>
    <property type="project" value="InterPro"/>
</dbReference>
<dbReference type="Proteomes" id="UP001487740">
    <property type="component" value="Unassembled WGS sequence"/>
</dbReference>
<proteinExistence type="predicted"/>
<evidence type="ECO:0000256" key="1">
    <source>
        <dbReference type="ARBA" id="ARBA00003412"/>
    </source>
</evidence>